<evidence type="ECO:0000313" key="3">
    <source>
        <dbReference type="Proteomes" id="UP000288805"/>
    </source>
</evidence>
<comment type="caution">
    <text evidence="2">The sequence shown here is derived from an EMBL/GenBank/DDBJ whole genome shotgun (WGS) entry which is preliminary data.</text>
</comment>
<dbReference type="EMBL" id="QGNW01001693">
    <property type="protein sequence ID" value="RVW33090.1"/>
    <property type="molecule type" value="Genomic_DNA"/>
</dbReference>
<feature type="compositionally biased region" description="Basic and acidic residues" evidence="1">
    <location>
        <begin position="1"/>
        <end position="10"/>
    </location>
</feature>
<feature type="region of interest" description="Disordered" evidence="1">
    <location>
        <begin position="1"/>
        <end position="57"/>
    </location>
</feature>
<feature type="compositionally biased region" description="Basic and acidic residues" evidence="1">
    <location>
        <begin position="27"/>
        <end position="51"/>
    </location>
</feature>
<accession>A0A438DCA2</accession>
<proteinExistence type="predicted"/>
<evidence type="ECO:0000256" key="1">
    <source>
        <dbReference type="SAM" id="MobiDB-lite"/>
    </source>
</evidence>
<name>A0A438DCA2_VITVI</name>
<dbReference type="AlphaFoldDB" id="A0A438DCA2"/>
<organism evidence="2 3">
    <name type="scientific">Vitis vinifera</name>
    <name type="common">Grape</name>
    <dbReference type="NCBI Taxonomy" id="29760"/>
    <lineage>
        <taxon>Eukaryota</taxon>
        <taxon>Viridiplantae</taxon>
        <taxon>Streptophyta</taxon>
        <taxon>Embryophyta</taxon>
        <taxon>Tracheophyta</taxon>
        <taxon>Spermatophyta</taxon>
        <taxon>Magnoliopsida</taxon>
        <taxon>eudicotyledons</taxon>
        <taxon>Gunneridae</taxon>
        <taxon>Pentapetalae</taxon>
        <taxon>rosids</taxon>
        <taxon>Vitales</taxon>
        <taxon>Vitaceae</taxon>
        <taxon>Viteae</taxon>
        <taxon>Vitis</taxon>
    </lineage>
</organism>
<protein>
    <submittedName>
        <fullName evidence="2">Uncharacterized protein</fullName>
    </submittedName>
</protein>
<sequence>MGRARIEETWYPRPSHGHGSSRVLGHTSKERSSKGPSGKDGKGKDKQKEFTPRPIASYAMVHIGHGTALRGKL</sequence>
<gene>
    <name evidence="2" type="ORF">CK203_102292</name>
</gene>
<reference evidence="2 3" key="1">
    <citation type="journal article" date="2018" name="PLoS Genet.">
        <title>Population sequencing reveals clonal diversity and ancestral inbreeding in the grapevine cultivar Chardonnay.</title>
        <authorList>
            <person name="Roach M.J."/>
            <person name="Johnson D.L."/>
            <person name="Bohlmann J."/>
            <person name="van Vuuren H.J."/>
            <person name="Jones S.J."/>
            <person name="Pretorius I.S."/>
            <person name="Schmidt S.A."/>
            <person name="Borneman A.R."/>
        </authorList>
    </citation>
    <scope>NUCLEOTIDE SEQUENCE [LARGE SCALE GENOMIC DNA]</scope>
    <source>
        <strain evidence="3">cv. Chardonnay</strain>
        <tissue evidence="2">Leaf</tissue>
    </source>
</reference>
<dbReference type="Proteomes" id="UP000288805">
    <property type="component" value="Unassembled WGS sequence"/>
</dbReference>
<evidence type="ECO:0000313" key="2">
    <source>
        <dbReference type="EMBL" id="RVW33090.1"/>
    </source>
</evidence>